<evidence type="ECO:0000313" key="1">
    <source>
        <dbReference type="Proteomes" id="UP000887581"/>
    </source>
</evidence>
<keyword evidence="1" id="KW-1185">Reference proteome</keyword>
<dbReference type="Proteomes" id="UP000887581">
    <property type="component" value="Unplaced"/>
</dbReference>
<dbReference type="WBParaSite" id="sdigi.contig25.g2037.t1">
    <property type="protein sequence ID" value="sdigi.contig25.g2037.t1"/>
    <property type="gene ID" value="sdigi.contig25.g2037"/>
</dbReference>
<protein>
    <submittedName>
        <fullName evidence="2">Uncharacterized protein</fullName>
    </submittedName>
</protein>
<accession>A0A915PMG5</accession>
<proteinExistence type="predicted"/>
<reference evidence="2" key="1">
    <citation type="submission" date="2022-11" db="UniProtKB">
        <authorList>
            <consortium name="WormBaseParasite"/>
        </authorList>
    </citation>
    <scope>IDENTIFICATION</scope>
</reference>
<organism evidence="1 2">
    <name type="scientific">Setaria digitata</name>
    <dbReference type="NCBI Taxonomy" id="48799"/>
    <lineage>
        <taxon>Eukaryota</taxon>
        <taxon>Metazoa</taxon>
        <taxon>Ecdysozoa</taxon>
        <taxon>Nematoda</taxon>
        <taxon>Chromadorea</taxon>
        <taxon>Rhabditida</taxon>
        <taxon>Spirurina</taxon>
        <taxon>Spiruromorpha</taxon>
        <taxon>Filarioidea</taxon>
        <taxon>Setariidae</taxon>
        <taxon>Setaria</taxon>
    </lineage>
</organism>
<sequence length="78" mass="8424">MLALPLFRGLCDTPTLSNLIGSLSTYVTDDLRFNAISGYSFRCADGRTAIHGVCGRVPILVHSPGNNVERRTKSAVET</sequence>
<name>A0A915PMG5_9BILA</name>
<dbReference type="AlphaFoldDB" id="A0A915PMG5"/>
<evidence type="ECO:0000313" key="2">
    <source>
        <dbReference type="WBParaSite" id="sdigi.contig25.g2037.t1"/>
    </source>
</evidence>